<sequence length="1193" mass="127882">MAGKAIVVKITADNQGFVKAIFHTVEMAKAAERALVQAGSSAGTGFSNASASTAAFGQTLANVTIIANGVVNVVGKIRDILAKAIAPGIDYTKQMESARVGVAGILLSMTELNGRQLELNEALSISEQTFESLQQRSLQFNLNIKDTAGAFQAIVGPGLAAQMTLEEIVQIATTGTKAVKSFGLDSMQVIQELRAMVSGDINMDSQVSKALGITATEVAQAKQTAGGLFQYLNDKLKGFLLVAGEIPKTLAGKTDMLNAALSLVSEQGFKPLIDTAKAGLDAIIGYLTITTVKTDEFGKTIKKVEMNPEVVSALKESSEYLSGLIKSGVNFSVTLAKIASGPAPLLLSVIKLILDNAGQVTFTLLAWMSISKLRPILADILLQLQYQLSIFRMLVATSGTFKATLITTGTVIKSLLATTGWGLLAVAIGYAADQAFKLYENLSKAGKAKTDYFKEKENINSPLPQQLEGKLEKPVYNVNPDVNMGLKQGTMDKLEKFIAAINYMFPDNAVTVTSGFRPGDTGGHGRGEKADIYVAGTEDPFFRQQIMSLAKEFGIAVLDEMTAPADPSKADMWGPHLDLNFSEENDLNLTDPPQTAKELKEAELKFLEAQREGIEKEYIAQLSQQETKLKQQFQSAEIGDNEYFEQIGTILTQKVVAQIETIRGEIADKTEAMSNKNYTAADKKNIEAEIEALLSEIRVKEIELAEAQSTNSYEYRQAALESKDQALDAQILLLKLEGNLEQAARMELQKSENVKRLAKLAANKADLALKAQQASNAASIIEAQVTDATTNIGYVVNDMGLAQGKLIQSVLDGTTAAGDSIKQFQADFDTKIKTYVDKLNAALAAAKEIGWMAKAREIEQKLREVKGTVLDYITDLLDALDKALQQQIDAINANLDLTPLQKTDLIEAAQRATAAKKAVVYGMQADAILAQGNKGAEIMANIAANQANLSTETSKYVTILEQVRKASKDAFEDGLLTFLTDGITKCATLGEAFRNLAVTVLSAIQRIYAQALTKNIMAALGLTSPVRPTVNGIAVQGPFKADGSFATGGSFVDSFGVVHGPGTSTSDSILAYAQKFGKIINIGNGEGILTGRAVQNLGERALAALNDGVDPRKIFKNYATGGLLTDRNVAAIPGPQELAASLVNNNSTTIPLSIANFIDPGTMSKFVKSREGKRALLNYIKEDAGTIKRILRI</sequence>
<dbReference type="RefSeq" id="WP_093793907.1">
    <property type="nucleotide sequence ID" value="NZ_CP155571.1"/>
</dbReference>
<evidence type="ECO:0000313" key="3">
    <source>
        <dbReference type="Proteomes" id="UP000216052"/>
    </source>
</evidence>
<reference evidence="2" key="1">
    <citation type="submission" date="2024-05" db="EMBL/GenBank/DDBJ databases">
        <title>Isolation and characterization of Sporomusa carbonis sp. nov., a carboxydotrophic hydrogenogen in the genus of Sporomusa isolated from a charcoal burning pile.</title>
        <authorList>
            <person name="Boeer T."/>
            <person name="Rosenbaum F."/>
            <person name="Eysell L."/>
            <person name="Mueller V."/>
            <person name="Daniel R."/>
            <person name="Poehlein A."/>
        </authorList>
    </citation>
    <scope>NUCLEOTIDE SEQUENCE [LARGE SCALE GENOMIC DNA]</scope>
    <source>
        <strain evidence="2">DSM 3132</strain>
    </source>
</reference>
<proteinExistence type="predicted"/>
<protein>
    <recommendedName>
        <fullName evidence="4">Chromosome partition protein Smc</fullName>
    </recommendedName>
</protein>
<name>A0ABZ3IWX4_SPOA4</name>
<evidence type="ECO:0000256" key="1">
    <source>
        <dbReference type="SAM" id="Coils"/>
    </source>
</evidence>
<organism evidence="2 3">
    <name type="scientific">Sporomusa acidovorans (strain ATCC 49682 / DSM 3132 / Mol)</name>
    <dbReference type="NCBI Taxonomy" id="1123286"/>
    <lineage>
        <taxon>Bacteria</taxon>
        <taxon>Bacillati</taxon>
        <taxon>Bacillota</taxon>
        <taxon>Negativicutes</taxon>
        <taxon>Selenomonadales</taxon>
        <taxon>Sporomusaceae</taxon>
        <taxon>Sporomusa</taxon>
    </lineage>
</organism>
<dbReference type="EMBL" id="CP155571">
    <property type="protein sequence ID" value="XFO70356.1"/>
    <property type="molecule type" value="Genomic_DNA"/>
</dbReference>
<keyword evidence="1" id="KW-0175">Coiled coil</keyword>
<accession>A0ABZ3IWX4</accession>
<gene>
    <name evidence="2" type="ORF">SPACI_003440</name>
</gene>
<evidence type="ECO:0000313" key="2">
    <source>
        <dbReference type="EMBL" id="XFO70356.1"/>
    </source>
</evidence>
<dbReference type="Proteomes" id="UP000216052">
    <property type="component" value="Chromosome"/>
</dbReference>
<feature type="coiled-coil region" evidence="1">
    <location>
        <begin position="683"/>
        <end position="710"/>
    </location>
</feature>
<evidence type="ECO:0008006" key="4">
    <source>
        <dbReference type="Google" id="ProtNLM"/>
    </source>
</evidence>
<keyword evidence="3" id="KW-1185">Reference proteome</keyword>